<accession>A0A7W1WNG4</accession>
<feature type="transmembrane region" description="Helical" evidence="1">
    <location>
        <begin position="77"/>
        <end position="99"/>
    </location>
</feature>
<evidence type="ECO:0000313" key="2">
    <source>
        <dbReference type="EMBL" id="MBA4493003.1"/>
    </source>
</evidence>
<name>A0A7W1WNG4_9BACL</name>
<sequence length="240" mass="27061">MRLTGWFYRLAFFFIGLWIMAVGTVCTIQANLGVAPWDVLHIGLSKVTPLSIGVWSIIVGVFLVGITCWMDRRIPRWGTVLNMICFGLFLDLIMFFHLIPQVHEWWSRILLLIIGICLLAFGAGLYMSPKAGAGPRDGLMMALSKQSGWSIRRVRTIMELTVGMIGWLLGGPVHIGTLFFCFLTGPIMQFSIHFCDRILQTCLKRGVIFENIHERPLRAHNHDGTGNEIREGSHSVKKCC</sequence>
<feature type="transmembrane region" description="Helical" evidence="1">
    <location>
        <begin position="175"/>
        <end position="195"/>
    </location>
</feature>
<proteinExistence type="predicted"/>
<organism evidence="2 3">
    <name type="scientific">Paenactinomyces guangxiensis</name>
    <dbReference type="NCBI Taxonomy" id="1490290"/>
    <lineage>
        <taxon>Bacteria</taxon>
        <taxon>Bacillati</taxon>
        <taxon>Bacillota</taxon>
        <taxon>Bacilli</taxon>
        <taxon>Bacillales</taxon>
        <taxon>Thermoactinomycetaceae</taxon>
        <taxon>Paenactinomyces</taxon>
    </lineage>
</organism>
<protein>
    <submittedName>
        <fullName evidence="2">YitT family protein</fullName>
    </submittedName>
</protein>
<dbReference type="InterPro" id="IPR038750">
    <property type="entry name" value="YczE/YyaS-like"/>
</dbReference>
<keyword evidence="1" id="KW-1133">Transmembrane helix</keyword>
<dbReference type="AlphaFoldDB" id="A0A7W1WNG4"/>
<dbReference type="Proteomes" id="UP000535491">
    <property type="component" value="Unassembled WGS sequence"/>
</dbReference>
<dbReference type="PANTHER" id="PTHR40078:SF1">
    <property type="entry name" value="INTEGRAL MEMBRANE PROTEIN"/>
    <property type="match status" value="1"/>
</dbReference>
<feature type="transmembrane region" description="Helical" evidence="1">
    <location>
        <begin position="105"/>
        <end position="128"/>
    </location>
</feature>
<dbReference type="Pfam" id="PF19700">
    <property type="entry name" value="DUF6198"/>
    <property type="match status" value="1"/>
</dbReference>
<dbReference type="PANTHER" id="PTHR40078">
    <property type="entry name" value="INTEGRAL MEMBRANE PROTEIN-RELATED"/>
    <property type="match status" value="1"/>
</dbReference>
<reference evidence="2 3" key="1">
    <citation type="submission" date="2020-07" db="EMBL/GenBank/DDBJ databases">
        <authorList>
            <person name="Feng H."/>
        </authorList>
    </citation>
    <scope>NUCLEOTIDE SEQUENCE [LARGE SCALE GENOMIC DNA]</scope>
    <source>
        <strain evidence="3">s-10</strain>
    </source>
</reference>
<feature type="transmembrane region" description="Helical" evidence="1">
    <location>
        <begin position="7"/>
        <end position="30"/>
    </location>
</feature>
<comment type="caution">
    <text evidence="2">The sequence shown here is derived from an EMBL/GenBank/DDBJ whole genome shotgun (WGS) entry which is preliminary data.</text>
</comment>
<keyword evidence="3" id="KW-1185">Reference proteome</keyword>
<dbReference type="EMBL" id="JACEIQ010000001">
    <property type="protein sequence ID" value="MBA4493003.1"/>
    <property type="molecule type" value="Genomic_DNA"/>
</dbReference>
<gene>
    <name evidence="2" type="ORF">H1191_01570</name>
</gene>
<evidence type="ECO:0000256" key="1">
    <source>
        <dbReference type="SAM" id="Phobius"/>
    </source>
</evidence>
<feature type="transmembrane region" description="Helical" evidence="1">
    <location>
        <begin position="50"/>
        <end position="70"/>
    </location>
</feature>
<evidence type="ECO:0000313" key="3">
    <source>
        <dbReference type="Proteomes" id="UP000535491"/>
    </source>
</evidence>
<keyword evidence="1" id="KW-0472">Membrane</keyword>
<keyword evidence="1" id="KW-0812">Transmembrane</keyword>